<feature type="domain" description="N-acetyltransferase" evidence="3">
    <location>
        <begin position="129"/>
        <end position="289"/>
    </location>
</feature>
<evidence type="ECO:0000313" key="4">
    <source>
        <dbReference type="EMBL" id="EAW13435.1"/>
    </source>
</evidence>
<keyword evidence="5" id="KW-1185">Reference proteome</keyword>
<dbReference type="Pfam" id="PF00583">
    <property type="entry name" value="Acetyltransf_1"/>
    <property type="match status" value="1"/>
</dbReference>
<gene>
    <name evidence="4" type="ORF">ACLA_054820</name>
</gene>
<evidence type="ECO:0000313" key="5">
    <source>
        <dbReference type="Proteomes" id="UP000006701"/>
    </source>
</evidence>
<dbReference type="Gene3D" id="3.40.630.30">
    <property type="match status" value="1"/>
</dbReference>
<dbReference type="InterPro" id="IPR000182">
    <property type="entry name" value="GNAT_dom"/>
</dbReference>
<feature type="region of interest" description="Disordered" evidence="1">
    <location>
        <begin position="1"/>
        <end position="37"/>
    </location>
</feature>
<dbReference type="OMA" id="MDQESAM"/>
<evidence type="ECO:0000259" key="3">
    <source>
        <dbReference type="PROSITE" id="PS51186"/>
    </source>
</evidence>
<feature type="compositionally biased region" description="Basic and acidic residues" evidence="1">
    <location>
        <begin position="18"/>
        <end position="31"/>
    </location>
</feature>
<reference evidence="4 5" key="1">
    <citation type="journal article" date="2008" name="PLoS Genet.">
        <title>Genomic islands in the pathogenic filamentous fungus Aspergillus fumigatus.</title>
        <authorList>
            <person name="Fedorova N.D."/>
            <person name="Khaldi N."/>
            <person name="Joardar V.S."/>
            <person name="Maiti R."/>
            <person name="Amedeo P."/>
            <person name="Anderson M.J."/>
            <person name="Crabtree J."/>
            <person name="Silva J.C."/>
            <person name="Badger J.H."/>
            <person name="Albarraq A."/>
            <person name="Angiuoli S."/>
            <person name="Bussey H."/>
            <person name="Bowyer P."/>
            <person name="Cotty P.J."/>
            <person name="Dyer P.S."/>
            <person name="Egan A."/>
            <person name="Galens K."/>
            <person name="Fraser-Liggett C.M."/>
            <person name="Haas B.J."/>
            <person name="Inman J.M."/>
            <person name="Kent R."/>
            <person name="Lemieux S."/>
            <person name="Malavazi I."/>
            <person name="Orvis J."/>
            <person name="Roemer T."/>
            <person name="Ronning C.M."/>
            <person name="Sundaram J.P."/>
            <person name="Sutton G."/>
            <person name="Turner G."/>
            <person name="Venter J.C."/>
            <person name="White O.R."/>
            <person name="Whitty B.R."/>
            <person name="Youngman P."/>
            <person name="Wolfe K.H."/>
            <person name="Goldman G.H."/>
            <person name="Wortman J.R."/>
            <person name="Jiang B."/>
            <person name="Denning D.W."/>
            <person name="Nierman W.C."/>
        </authorList>
    </citation>
    <scope>NUCLEOTIDE SEQUENCE [LARGE SCALE GENOMIC DNA]</scope>
    <source>
        <strain evidence="5">ATCC 1007 / CBS 513.65 / DSM 816 / NCTC 3887 / NRRL 1</strain>
    </source>
</reference>
<feature type="region of interest" description="Disordered" evidence="1">
    <location>
        <begin position="136"/>
        <end position="175"/>
    </location>
</feature>
<dbReference type="SUPFAM" id="SSF55729">
    <property type="entry name" value="Acyl-CoA N-acyltransferases (Nat)"/>
    <property type="match status" value="1"/>
</dbReference>
<dbReference type="GO" id="GO:0016747">
    <property type="term" value="F:acyltransferase activity, transferring groups other than amino-acyl groups"/>
    <property type="evidence" value="ECO:0007669"/>
    <property type="project" value="InterPro"/>
</dbReference>
<evidence type="ECO:0000256" key="2">
    <source>
        <dbReference type="SAM" id="Phobius"/>
    </source>
</evidence>
<sequence>MSQTLTTTITTTHQNPSHQEDGKEEKEKENDPPTLHTTLTTDQNDLIAALRLLSDSVAQQRQLAARALLANPLALAPLLALLAAAYKLTYHAPADLPLFLTTAAGCVAVFLTAVRWVCAGYIEEAERVGTWRWLRQQHQQQQQHPAQDKNRSTSKSKSKNTSHRKVRLQSEDADTDGDEDAQVVLITRFGERIIGALVLCGQTQHASGGGEVRGVIRGWTVERRYRGFGVGRELLEAAVGVCREREWTGPEFDAAHANAKRVVPGWLDRGFEERERRARRVLEGVKSAGGS</sequence>
<keyword evidence="2" id="KW-0812">Transmembrane</keyword>
<accession>A1C9B1</accession>
<dbReference type="eggNOG" id="ENOG502SMXQ">
    <property type="taxonomic scope" value="Eukaryota"/>
</dbReference>
<feature type="transmembrane region" description="Helical" evidence="2">
    <location>
        <begin position="68"/>
        <end position="86"/>
    </location>
</feature>
<organism evidence="4 5">
    <name type="scientific">Aspergillus clavatus (strain ATCC 1007 / CBS 513.65 / DSM 816 / NCTC 3887 / NRRL 1 / QM 1276 / 107)</name>
    <dbReference type="NCBI Taxonomy" id="344612"/>
    <lineage>
        <taxon>Eukaryota</taxon>
        <taxon>Fungi</taxon>
        <taxon>Dikarya</taxon>
        <taxon>Ascomycota</taxon>
        <taxon>Pezizomycotina</taxon>
        <taxon>Eurotiomycetes</taxon>
        <taxon>Eurotiomycetidae</taxon>
        <taxon>Eurotiales</taxon>
        <taxon>Aspergillaceae</taxon>
        <taxon>Aspergillus</taxon>
        <taxon>Aspergillus subgen. Fumigati</taxon>
    </lineage>
</organism>
<dbReference type="KEGG" id="act:ACLA_054820"/>
<keyword evidence="2" id="KW-1133">Transmembrane helix</keyword>
<dbReference type="EMBL" id="DS027048">
    <property type="protein sequence ID" value="EAW13435.1"/>
    <property type="molecule type" value="Genomic_DNA"/>
</dbReference>
<feature type="transmembrane region" description="Helical" evidence="2">
    <location>
        <begin position="98"/>
        <end position="122"/>
    </location>
</feature>
<feature type="compositionally biased region" description="Low complexity" evidence="1">
    <location>
        <begin position="1"/>
        <end position="12"/>
    </location>
</feature>
<dbReference type="GeneID" id="4706986"/>
<dbReference type="AlphaFoldDB" id="A1C9B1"/>
<dbReference type="RefSeq" id="XP_001274861.1">
    <property type="nucleotide sequence ID" value="XM_001274860.1"/>
</dbReference>
<evidence type="ECO:0000256" key="1">
    <source>
        <dbReference type="SAM" id="MobiDB-lite"/>
    </source>
</evidence>
<protein>
    <submittedName>
        <fullName evidence="4">Acetyltransferase, GNAT family family</fullName>
    </submittedName>
</protein>
<proteinExistence type="predicted"/>
<dbReference type="PROSITE" id="PS51186">
    <property type="entry name" value="GNAT"/>
    <property type="match status" value="1"/>
</dbReference>
<keyword evidence="2" id="KW-0472">Membrane</keyword>
<dbReference type="HOGENOM" id="CLU_040076_1_0_1"/>
<dbReference type="Proteomes" id="UP000006701">
    <property type="component" value="Unassembled WGS sequence"/>
</dbReference>
<dbReference type="InterPro" id="IPR016181">
    <property type="entry name" value="Acyl_CoA_acyltransferase"/>
</dbReference>
<dbReference type="CDD" id="cd04301">
    <property type="entry name" value="NAT_SF"/>
    <property type="match status" value="1"/>
</dbReference>
<feature type="compositionally biased region" description="Basic residues" evidence="1">
    <location>
        <begin position="152"/>
        <end position="167"/>
    </location>
</feature>
<dbReference type="VEuPathDB" id="FungiDB:ACLA_054820"/>
<name>A1C9B1_ASPCL</name>
<dbReference type="OrthoDB" id="5343688at2759"/>